<proteinExistence type="predicted"/>
<gene>
    <name evidence="1" type="ORF">RBI_I00894</name>
</gene>
<sequence>MASSISDFSAHRKNYSYCYVYGISNVGHWEIKTQQIFVIGVLIPMDYEDYYYESRSRYYDACSEVNNYENRANELRSQRQRKIIYINQLKSDLKRHQKLLKEHPETKQEITIKPFDNDGNLVDYNVRADEITNDFFYEVKASDTAPYTQNQKIGGMIRGKGKDGFLGGTILGHLKGYTTRNGITRSILDDMKLIGGN</sequence>
<protein>
    <recommendedName>
        <fullName evidence="3">Transposase</fullName>
    </recommendedName>
</protein>
<reference evidence="1 2" key="1">
    <citation type="journal article" date="2014" name="Int. J. Syst. Evol. Microbiol.">
        <title>Complete genome of a new Firmicutes species belonging to the dominant human colonic microbiota ('Ruminococcus bicirculans') reveals two chromosomes and a selective capacity to utilize plant glucans.</title>
        <authorList>
            <consortium name="NISC Comparative Sequencing Program"/>
            <person name="Wegmann U."/>
            <person name="Louis P."/>
            <person name="Goesmann A."/>
            <person name="Henrissat B."/>
            <person name="Duncan S.H."/>
            <person name="Flint H.J."/>
        </authorList>
    </citation>
    <scope>NUCLEOTIDE SEQUENCE [LARGE SCALE GENOMIC DNA]</scope>
    <source>
        <strain evidence="1 2">80/3</strain>
    </source>
</reference>
<dbReference type="EMBL" id="HF545616">
    <property type="protein sequence ID" value="CCO04609.1"/>
    <property type="molecule type" value="Genomic_DNA"/>
</dbReference>
<organism evidence="1 2">
    <name type="scientific">Ruminococcus bicirculans</name>
    <name type="common">ex Wegman et al. 2014</name>
    <dbReference type="NCBI Taxonomy" id="1160721"/>
    <lineage>
        <taxon>Bacteria</taxon>
        <taxon>Bacillati</taxon>
        <taxon>Bacillota</taxon>
        <taxon>Clostridia</taxon>
        <taxon>Eubacteriales</taxon>
        <taxon>Oscillospiraceae</taxon>
        <taxon>Ruminococcus</taxon>
    </lineage>
</organism>
<dbReference type="Proteomes" id="UP000027600">
    <property type="component" value="Chromosome I"/>
</dbReference>
<keyword evidence="2" id="KW-1185">Reference proteome</keyword>
<name>A0ABM9QFR3_9FIRM</name>
<evidence type="ECO:0008006" key="3">
    <source>
        <dbReference type="Google" id="ProtNLM"/>
    </source>
</evidence>
<accession>A0ABM9QFR3</accession>
<dbReference type="RefSeq" id="WP_148303562.1">
    <property type="nucleotide sequence ID" value="NZ_HF545616.1"/>
</dbReference>
<evidence type="ECO:0000313" key="1">
    <source>
        <dbReference type="EMBL" id="CCO04609.1"/>
    </source>
</evidence>
<evidence type="ECO:0000313" key="2">
    <source>
        <dbReference type="Proteomes" id="UP000027600"/>
    </source>
</evidence>